<dbReference type="EMBL" id="CAJVPD010000199">
    <property type="protein sequence ID" value="CAG8364687.1"/>
    <property type="molecule type" value="Genomic_DNA"/>
</dbReference>
<dbReference type="InterPro" id="IPR002347">
    <property type="entry name" value="SDR_fam"/>
</dbReference>
<reference evidence="3" key="1">
    <citation type="submission" date="2021-07" db="EMBL/GenBank/DDBJ databases">
        <authorList>
            <person name="Branca A.L. A."/>
        </authorList>
    </citation>
    <scope>NUCLEOTIDE SEQUENCE</scope>
</reference>
<evidence type="ECO:0000256" key="1">
    <source>
        <dbReference type="ARBA" id="ARBA00023002"/>
    </source>
</evidence>
<comment type="caution">
    <text evidence="3">The sequence shown here is derived from an EMBL/GenBank/DDBJ whole genome shotgun (WGS) entry which is preliminary data.</text>
</comment>
<dbReference type="SUPFAM" id="SSF51735">
    <property type="entry name" value="NAD(P)-binding Rossmann-fold domains"/>
    <property type="match status" value="1"/>
</dbReference>
<evidence type="ECO:0000313" key="3">
    <source>
        <dbReference type="EMBL" id="CAG8364687.1"/>
    </source>
</evidence>
<dbReference type="AlphaFoldDB" id="A0A9W4NDV3"/>
<dbReference type="OrthoDB" id="2307332at2759"/>
<gene>
    <name evidence="3" type="ORF">PSALAMII_LOCUS3990</name>
</gene>
<feature type="transmembrane region" description="Helical" evidence="2">
    <location>
        <begin position="222"/>
        <end position="239"/>
    </location>
</feature>
<evidence type="ECO:0000256" key="2">
    <source>
        <dbReference type="SAM" id="Phobius"/>
    </source>
</evidence>
<keyword evidence="1" id="KW-0560">Oxidoreductase</keyword>
<dbReference type="PANTHER" id="PTHR47534">
    <property type="entry name" value="YALI0E05731P"/>
    <property type="match status" value="1"/>
</dbReference>
<dbReference type="Gene3D" id="3.40.50.720">
    <property type="entry name" value="NAD(P)-binding Rossmann-like Domain"/>
    <property type="match status" value="1"/>
</dbReference>
<dbReference type="InterPro" id="IPR036291">
    <property type="entry name" value="NAD(P)-bd_dom_sf"/>
</dbReference>
<proteinExistence type="predicted"/>
<evidence type="ECO:0000313" key="4">
    <source>
        <dbReference type="Proteomes" id="UP001152592"/>
    </source>
</evidence>
<organism evidence="3 4">
    <name type="scientific">Penicillium salamii</name>
    <dbReference type="NCBI Taxonomy" id="1612424"/>
    <lineage>
        <taxon>Eukaryota</taxon>
        <taxon>Fungi</taxon>
        <taxon>Dikarya</taxon>
        <taxon>Ascomycota</taxon>
        <taxon>Pezizomycotina</taxon>
        <taxon>Eurotiomycetes</taxon>
        <taxon>Eurotiomycetidae</taxon>
        <taxon>Eurotiales</taxon>
        <taxon>Aspergillaceae</taxon>
        <taxon>Penicillium</taxon>
    </lineage>
</organism>
<accession>A0A9W4NDV3</accession>
<dbReference type="InterPro" id="IPR052228">
    <property type="entry name" value="Sec_Metab_Biosynth_Oxidored"/>
</dbReference>
<dbReference type="Pfam" id="PF00106">
    <property type="entry name" value="adh_short"/>
    <property type="match status" value="1"/>
</dbReference>
<keyword evidence="2" id="KW-0472">Membrane</keyword>
<evidence type="ECO:0008006" key="5">
    <source>
        <dbReference type="Google" id="ProtNLM"/>
    </source>
</evidence>
<protein>
    <recommendedName>
        <fullName evidence="5">Short-chain dehydrogenase/reductase SDR</fullName>
    </recommendedName>
</protein>
<keyword evidence="2" id="KW-1133">Transmembrane helix</keyword>
<keyword evidence="2" id="KW-0812">Transmembrane</keyword>
<dbReference type="Proteomes" id="UP001152592">
    <property type="component" value="Unassembled WGS sequence"/>
</dbReference>
<dbReference type="GO" id="GO:0016491">
    <property type="term" value="F:oxidoreductase activity"/>
    <property type="evidence" value="ECO:0007669"/>
    <property type="project" value="UniProtKB-KW"/>
</dbReference>
<dbReference type="PANTHER" id="PTHR47534:SF3">
    <property type="entry name" value="ALCOHOL DEHYDROGENASE-LIKE C-TERMINAL DOMAIN-CONTAINING PROTEIN"/>
    <property type="match status" value="1"/>
</dbReference>
<name>A0A9W4NDV3_9EURO</name>
<sequence length="335" mass="36688">MVSLTDVQSSNANIANSLPGLVAIFVGATNGIGEATLKEFARSTRSPRVYFIGRSEEAAVRIEAECRQLNPGGEFIFMKVDVSLIRNVDEACREIKRKEGSVDLLFLSCGTTRSGEDTVEGLHIMAATAYYARIRFIVNLLPLLRKSRLRRVISVLAGGHEGNIDTSDFQGRNMSMFKLRGHLVSMTDMALETLADQAPEVSFVNDYPGTVKTGIGRDPNTLLLWFVNLVLLIIGRWVYIPNRESGERHLFFATSAKYPPRAGVSTGVPLVGDVGVAEGIDGRVGSGVYSVHWDGEHAGPKVVGLLARLRAQGMVERTWQHTVAEFRRITGLDVV</sequence>